<feature type="domain" description="VanZ-like" evidence="2">
    <location>
        <begin position="48"/>
        <end position="180"/>
    </location>
</feature>
<dbReference type="Pfam" id="PF04892">
    <property type="entry name" value="VanZ"/>
    <property type="match status" value="1"/>
</dbReference>
<dbReference type="PANTHER" id="PTHR36834">
    <property type="entry name" value="MEMBRANE PROTEIN-RELATED"/>
    <property type="match status" value="1"/>
</dbReference>
<protein>
    <submittedName>
        <fullName evidence="3">VanZ family protein</fullName>
    </submittedName>
</protein>
<feature type="transmembrane region" description="Helical" evidence="1">
    <location>
        <begin position="98"/>
        <end position="121"/>
    </location>
</feature>
<keyword evidence="1" id="KW-0812">Transmembrane</keyword>
<keyword evidence="1" id="KW-0472">Membrane</keyword>
<name>A0ABY0EQN9_CLOTA</name>
<feature type="transmembrane region" description="Helical" evidence="1">
    <location>
        <begin position="42"/>
        <end position="63"/>
    </location>
</feature>
<evidence type="ECO:0000256" key="1">
    <source>
        <dbReference type="SAM" id="Phobius"/>
    </source>
</evidence>
<proteinExistence type="predicted"/>
<dbReference type="EMBL" id="QMAU01000023">
    <property type="protein sequence ID" value="RXI57294.1"/>
    <property type="molecule type" value="Genomic_DNA"/>
</dbReference>
<comment type="caution">
    <text evidence="3">The sequence shown here is derived from an EMBL/GenBank/DDBJ whole genome shotgun (WGS) entry which is preliminary data.</text>
</comment>
<sequence>MIGITIDPQALLIYGTVLLLISRSIILYKNKKDGSEICIKQELIIILFGIYILGLIGVTLLPIDIMWNNVNDMYKPDPIVNLVPFAQLGFNKGVSMRIILINVIGNLFLLVPMNIFLNLLFHNKFKKINNVILTGLIISTSIELLQYIEMYFGLVYSRASDITDIILNTLGFIVGHVLFIKNCDALFSD</sequence>
<dbReference type="RefSeq" id="WP_052219574.1">
    <property type="nucleotide sequence ID" value="NZ_JSWD01000151.1"/>
</dbReference>
<evidence type="ECO:0000313" key="4">
    <source>
        <dbReference type="Proteomes" id="UP000290273"/>
    </source>
</evidence>
<dbReference type="InterPro" id="IPR053150">
    <property type="entry name" value="Teicoplanin_resist-assoc"/>
</dbReference>
<keyword evidence="1" id="KW-1133">Transmembrane helix</keyword>
<feature type="transmembrane region" description="Helical" evidence="1">
    <location>
        <begin position="12"/>
        <end position="30"/>
    </location>
</feature>
<dbReference type="InterPro" id="IPR006976">
    <property type="entry name" value="VanZ-like"/>
</dbReference>
<evidence type="ECO:0000313" key="3">
    <source>
        <dbReference type="EMBL" id="RXI57294.1"/>
    </source>
</evidence>
<accession>A0ABY0EQN9</accession>
<dbReference type="Proteomes" id="UP000290273">
    <property type="component" value="Unassembled WGS sequence"/>
</dbReference>
<reference evidence="3 4" key="1">
    <citation type="submission" date="2018-06" db="EMBL/GenBank/DDBJ databases">
        <title>Genome conservation of Clostridium tetani.</title>
        <authorList>
            <person name="Bruggemann H."/>
            <person name="Popoff M.R."/>
        </authorList>
    </citation>
    <scope>NUCLEOTIDE SEQUENCE [LARGE SCALE GENOMIC DNA]</scope>
    <source>
        <strain evidence="3 4">63.05</strain>
    </source>
</reference>
<gene>
    <name evidence="3" type="ORF">DP131_05380</name>
</gene>
<evidence type="ECO:0000259" key="2">
    <source>
        <dbReference type="Pfam" id="PF04892"/>
    </source>
</evidence>
<feature type="transmembrane region" description="Helical" evidence="1">
    <location>
        <begin position="128"/>
        <end position="148"/>
    </location>
</feature>
<dbReference type="PANTHER" id="PTHR36834:SF2">
    <property type="entry name" value="MEMBRANE PROTEIN"/>
    <property type="match status" value="1"/>
</dbReference>
<organism evidence="3 4">
    <name type="scientific">Clostridium tetani</name>
    <dbReference type="NCBI Taxonomy" id="1513"/>
    <lineage>
        <taxon>Bacteria</taxon>
        <taxon>Bacillati</taxon>
        <taxon>Bacillota</taxon>
        <taxon>Clostridia</taxon>
        <taxon>Eubacteriales</taxon>
        <taxon>Clostridiaceae</taxon>
        <taxon>Clostridium</taxon>
    </lineage>
</organism>